<proteinExistence type="predicted"/>
<dbReference type="OrthoDB" id="7593573at2"/>
<dbReference type="PROSITE" id="PS50966">
    <property type="entry name" value="ZF_SWIM"/>
    <property type="match status" value="1"/>
</dbReference>
<keyword evidence="1" id="KW-0863">Zinc-finger</keyword>
<accession>A0A3S0A2P8</accession>
<comment type="caution">
    <text evidence="4">The sequence shown here is derived from an EMBL/GenBank/DDBJ whole genome shotgun (WGS) entry which is preliminary data.</text>
</comment>
<dbReference type="EMBL" id="RXHU01000056">
    <property type="protein sequence ID" value="RTE08168.1"/>
    <property type="molecule type" value="Genomic_DNA"/>
</dbReference>
<evidence type="ECO:0000256" key="1">
    <source>
        <dbReference type="PROSITE-ProRule" id="PRU00325"/>
    </source>
</evidence>
<keyword evidence="5" id="KW-1185">Reference proteome</keyword>
<organism evidence="4 5">
    <name type="scientific">Paenibacillus whitsoniae</name>
    <dbReference type="NCBI Taxonomy" id="2496558"/>
    <lineage>
        <taxon>Bacteria</taxon>
        <taxon>Bacillati</taxon>
        <taxon>Bacillota</taxon>
        <taxon>Bacilli</taxon>
        <taxon>Bacillales</taxon>
        <taxon>Paenibacillaceae</taxon>
        <taxon>Paenibacillus</taxon>
    </lineage>
</organism>
<keyword evidence="1" id="KW-0862">Zinc</keyword>
<feature type="compositionally biased region" description="Basic and acidic residues" evidence="2">
    <location>
        <begin position="131"/>
        <end position="147"/>
    </location>
</feature>
<gene>
    <name evidence="4" type="ORF">EJQ19_18945</name>
</gene>
<dbReference type="RefSeq" id="WP_126142803.1">
    <property type="nucleotide sequence ID" value="NZ_RXHU01000056.1"/>
</dbReference>
<dbReference type="Proteomes" id="UP000276128">
    <property type="component" value="Unassembled WGS sequence"/>
</dbReference>
<name>A0A3S0A2P8_9BACL</name>
<sequence length="577" mass="67705">MMGSRMKLTPQELQVLLEQVQQSFSYDVLMKGYEAYTQRCVTYLQITTASRVIAGYSSNGTPYEVELDIDFLNISTCTCGGAGLCEHLAAVFFEVYQIGTKQSDSLMRNFERAERERRALVEDTARREAFKRRKQEEMEKERLHKEQQQSAVKLVPARVPLPSGDAPKSPPIRPSKQLYETDTVQDWHDFWAKKYGFKPNSAIDFPEVFILVSQICNQARTWTELQRQLLDLHANLFALRKISDHVDNFTHWWSSSQKKICLETVENCLEEIGSMLEEIDWDAVQKMHPDRIDQTLKWLSSNFFTEESRCPCSLPLYALCGQHIGRIGQRLEKEAARLEKEIADRKGAQQPVFALHARACLYWLEADDSAATACLERLEDLQRLEIWGLLELATFLWREEQWERLVFWLRWLILVFSNEAIVVDEEEFEDYMDLWWDVFENKQISEEQWGETLSALLPRSVGAYSEFLLERKSYRRWVDAMIVCRVHPLYLDGTEIRTVKKSNPALLLPLYHITVDHCLRSKKQDMYTDVVDMLQLIKQIYTDLNQLGQWESYFAHLSKTFSRLRRFQQLLKEEGLR</sequence>
<reference evidence="4 5" key="1">
    <citation type="submission" date="2018-12" db="EMBL/GenBank/DDBJ databases">
        <title>Bacillus ochoae sp. nov., Paenibacillus whitsoniae sp. nov., Paenibacillus spiritus sp. nov. Isolated from the Mars Exploration Rover during spacecraft assembly.</title>
        <authorList>
            <person name="Seuylemezian A."/>
            <person name="Vaishampayan P."/>
        </authorList>
    </citation>
    <scope>NUCLEOTIDE SEQUENCE [LARGE SCALE GENOMIC DNA]</scope>
    <source>
        <strain evidence="4 5">MER 54</strain>
    </source>
</reference>
<dbReference type="GO" id="GO:0008270">
    <property type="term" value="F:zinc ion binding"/>
    <property type="evidence" value="ECO:0007669"/>
    <property type="project" value="UniProtKB-KW"/>
</dbReference>
<dbReference type="Pfam" id="PF04434">
    <property type="entry name" value="SWIM"/>
    <property type="match status" value="1"/>
</dbReference>
<keyword evidence="1" id="KW-0479">Metal-binding</keyword>
<dbReference type="InterPro" id="IPR007527">
    <property type="entry name" value="Znf_SWIM"/>
</dbReference>
<dbReference type="AlphaFoldDB" id="A0A3S0A2P8"/>
<feature type="domain" description="SWIM-type" evidence="3">
    <location>
        <begin position="63"/>
        <end position="96"/>
    </location>
</feature>
<evidence type="ECO:0000313" key="4">
    <source>
        <dbReference type="EMBL" id="RTE08168.1"/>
    </source>
</evidence>
<evidence type="ECO:0000259" key="3">
    <source>
        <dbReference type="PROSITE" id="PS50966"/>
    </source>
</evidence>
<protein>
    <submittedName>
        <fullName evidence="4">SWIM zinc finger family protein</fullName>
    </submittedName>
</protein>
<evidence type="ECO:0000256" key="2">
    <source>
        <dbReference type="SAM" id="MobiDB-lite"/>
    </source>
</evidence>
<evidence type="ECO:0000313" key="5">
    <source>
        <dbReference type="Proteomes" id="UP000276128"/>
    </source>
</evidence>
<feature type="region of interest" description="Disordered" evidence="2">
    <location>
        <begin position="131"/>
        <end position="151"/>
    </location>
</feature>